<dbReference type="PANTHER" id="PTHR46599">
    <property type="entry name" value="PIGGYBAC TRANSPOSABLE ELEMENT-DERIVED PROTEIN 4"/>
    <property type="match status" value="1"/>
</dbReference>
<protein>
    <recommendedName>
        <fullName evidence="1">PiggyBac transposable element-derived protein domain-containing protein</fullName>
    </recommendedName>
</protein>
<dbReference type="InterPro" id="IPR029526">
    <property type="entry name" value="PGBD"/>
</dbReference>
<gene>
    <name evidence="2" type="ORF">GSONMT00051443001</name>
</gene>
<dbReference type="PaxDb" id="8022-A0A060YGY3"/>
<sequence>MSCKRFLTISRELHISDPEVDKDNETKRGTTRFDKLCKMKPLYLDIIEACQTYFQPAQNLSIDERMVASKARNGLKHYMRNKPTKWGYKLFVLADSACAYTCNFLSMRGRTVVLPGRDLAMTLLCSY</sequence>
<dbReference type="EMBL" id="FR911241">
    <property type="protein sequence ID" value="CDQ91006.1"/>
    <property type="molecule type" value="Genomic_DNA"/>
</dbReference>
<proteinExistence type="predicted"/>
<dbReference type="Pfam" id="PF13843">
    <property type="entry name" value="DDE_Tnp_1_7"/>
    <property type="match status" value="1"/>
</dbReference>
<dbReference type="STRING" id="8022.A0A060YGY3"/>
<evidence type="ECO:0000313" key="2">
    <source>
        <dbReference type="EMBL" id="CDQ91006.1"/>
    </source>
</evidence>
<dbReference type="PANTHER" id="PTHR46599:SF3">
    <property type="entry name" value="PIGGYBAC TRANSPOSABLE ELEMENT-DERIVED PROTEIN 4"/>
    <property type="match status" value="1"/>
</dbReference>
<accession>A0A060YGY3</accession>
<name>A0A060YGY3_ONCMY</name>
<organism evidence="2 3">
    <name type="scientific">Oncorhynchus mykiss</name>
    <name type="common">Rainbow trout</name>
    <name type="synonym">Salmo gairdneri</name>
    <dbReference type="NCBI Taxonomy" id="8022"/>
    <lineage>
        <taxon>Eukaryota</taxon>
        <taxon>Metazoa</taxon>
        <taxon>Chordata</taxon>
        <taxon>Craniata</taxon>
        <taxon>Vertebrata</taxon>
        <taxon>Euteleostomi</taxon>
        <taxon>Actinopterygii</taxon>
        <taxon>Neopterygii</taxon>
        <taxon>Teleostei</taxon>
        <taxon>Protacanthopterygii</taxon>
        <taxon>Salmoniformes</taxon>
        <taxon>Salmonidae</taxon>
        <taxon>Salmoninae</taxon>
        <taxon>Oncorhynchus</taxon>
    </lineage>
</organism>
<evidence type="ECO:0000313" key="3">
    <source>
        <dbReference type="Proteomes" id="UP000193380"/>
    </source>
</evidence>
<reference evidence="2" key="2">
    <citation type="submission" date="2014-03" db="EMBL/GenBank/DDBJ databases">
        <authorList>
            <person name="Genoscope - CEA"/>
        </authorList>
    </citation>
    <scope>NUCLEOTIDE SEQUENCE</scope>
</reference>
<dbReference type="AlphaFoldDB" id="A0A060YGY3"/>
<evidence type="ECO:0000259" key="1">
    <source>
        <dbReference type="Pfam" id="PF13843"/>
    </source>
</evidence>
<reference evidence="2" key="1">
    <citation type="journal article" date="2014" name="Nat. Commun.">
        <title>The rainbow trout genome provides novel insights into evolution after whole-genome duplication in vertebrates.</title>
        <authorList>
            <person name="Berthelot C."/>
            <person name="Brunet F."/>
            <person name="Chalopin D."/>
            <person name="Juanchich A."/>
            <person name="Bernard M."/>
            <person name="Noel B."/>
            <person name="Bento P."/>
            <person name="Da Silva C."/>
            <person name="Labadie K."/>
            <person name="Alberti A."/>
            <person name="Aury J.M."/>
            <person name="Louis A."/>
            <person name="Dehais P."/>
            <person name="Bardou P."/>
            <person name="Montfort J."/>
            <person name="Klopp C."/>
            <person name="Cabau C."/>
            <person name="Gaspin C."/>
            <person name="Thorgaard G.H."/>
            <person name="Boussaha M."/>
            <person name="Quillet E."/>
            <person name="Guyomard R."/>
            <person name="Galiana D."/>
            <person name="Bobe J."/>
            <person name="Volff J.N."/>
            <person name="Genet C."/>
            <person name="Wincker P."/>
            <person name="Jaillon O."/>
            <person name="Roest Crollius H."/>
            <person name="Guiguen Y."/>
        </authorList>
    </citation>
    <scope>NUCLEOTIDE SEQUENCE [LARGE SCALE GENOMIC DNA]</scope>
</reference>
<dbReference type="Proteomes" id="UP000193380">
    <property type="component" value="Unassembled WGS sequence"/>
</dbReference>
<feature type="domain" description="PiggyBac transposable element-derived protein" evidence="1">
    <location>
        <begin position="1"/>
        <end position="112"/>
    </location>
</feature>